<dbReference type="OMA" id="RECITCV"/>
<dbReference type="Gene3D" id="2.10.50.10">
    <property type="entry name" value="Tumor Necrosis Factor Receptor, subunit A, domain 2"/>
    <property type="match status" value="2"/>
</dbReference>
<dbReference type="SMART" id="SM00208">
    <property type="entry name" value="TNFR"/>
    <property type="match status" value="2"/>
</dbReference>
<feature type="domain" description="TNFR-Cys" evidence="2">
    <location>
        <begin position="38"/>
        <end position="79"/>
    </location>
</feature>
<dbReference type="PANTHER" id="PTHR46875:SF1">
    <property type="entry name" value="TUMOR NECROSIS FACTOR RECEPTOR SUPERFAMILY MEMBER 5"/>
    <property type="match status" value="1"/>
</dbReference>
<evidence type="ECO:0000313" key="4">
    <source>
        <dbReference type="Proteomes" id="UP000694421"/>
    </source>
</evidence>
<dbReference type="GeneTree" id="ENSGT01040000243975"/>
<feature type="domain" description="TNFR-Cys" evidence="2">
    <location>
        <begin position="81"/>
        <end position="115"/>
    </location>
</feature>
<organism evidence="3 4">
    <name type="scientific">Salvator merianae</name>
    <name type="common">Argentine black and white tegu</name>
    <name type="synonym">Tupinambis merianae</name>
    <dbReference type="NCBI Taxonomy" id="96440"/>
    <lineage>
        <taxon>Eukaryota</taxon>
        <taxon>Metazoa</taxon>
        <taxon>Chordata</taxon>
        <taxon>Craniata</taxon>
        <taxon>Vertebrata</taxon>
        <taxon>Euteleostomi</taxon>
        <taxon>Lepidosauria</taxon>
        <taxon>Squamata</taxon>
        <taxon>Bifurcata</taxon>
        <taxon>Unidentata</taxon>
        <taxon>Episquamata</taxon>
        <taxon>Laterata</taxon>
        <taxon>Teiioidea</taxon>
        <taxon>Teiidae</taxon>
        <taxon>Salvator</taxon>
    </lineage>
</organism>
<dbReference type="Proteomes" id="UP000694421">
    <property type="component" value="Unplaced"/>
</dbReference>
<evidence type="ECO:0000256" key="1">
    <source>
        <dbReference type="SAM" id="MobiDB-lite"/>
    </source>
</evidence>
<dbReference type="SUPFAM" id="SSF57586">
    <property type="entry name" value="TNF receptor-like"/>
    <property type="match status" value="2"/>
</dbReference>
<reference evidence="3" key="1">
    <citation type="submission" date="2025-08" db="UniProtKB">
        <authorList>
            <consortium name="Ensembl"/>
        </authorList>
    </citation>
    <scope>IDENTIFICATION</scope>
</reference>
<dbReference type="PANTHER" id="PTHR46875">
    <property type="entry name" value="TUMOR NECROSIS FACTOR RECEPTOR SUPERFAMILY MEMBER 5"/>
    <property type="match status" value="1"/>
</dbReference>
<accession>A0A8D0E2S6</accession>
<evidence type="ECO:0000313" key="3">
    <source>
        <dbReference type="Ensembl" id="ENSSMRP00000025793.1"/>
    </source>
</evidence>
<dbReference type="GO" id="GO:0002768">
    <property type="term" value="P:immune response-regulating cell surface receptor signaling pathway"/>
    <property type="evidence" value="ECO:0007669"/>
    <property type="project" value="TreeGrafter"/>
</dbReference>
<feature type="region of interest" description="Disordered" evidence="1">
    <location>
        <begin position="112"/>
        <end position="139"/>
    </location>
</feature>
<dbReference type="InterPro" id="IPR001368">
    <property type="entry name" value="TNFR/NGFR_Cys_rich_reg"/>
</dbReference>
<evidence type="ECO:0000259" key="2">
    <source>
        <dbReference type="SMART" id="SM00208"/>
    </source>
</evidence>
<protein>
    <recommendedName>
        <fullName evidence="2">TNFR-Cys domain-containing protein</fullName>
    </recommendedName>
</protein>
<dbReference type="GO" id="GO:0035631">
    <property type="term" value="C:CD40 receptor complex"/>
    <property type="evidence" value="ECO:0007669"/>
    <property type="project" value="TreeGrafter"/>
</dbReference>
<reference evidence="3" key="2">
    <citation type="submission" date="2025-09" db="UniProtKB">
        <authorList>
            <consortium name="Ensembl"/>
        </authorList>
    </citation>
    <scope>IDENTIFICATION</scope>
</reference>
<sequence length="139" mass="14841">QPPPLCVALDIRCVSVPPAGQKVKTECGTESPTECEACESGHFQAGWTQEKHCTPHRDCDQNAGFVVHQIGTTMENVECRCQNGTHCSSHECQTCRLDTHCGVGEGVQKEGGPLCQPQEPWPGKARMPEGLTGKGLAAG</sequence>
<dbReference type="GO" id="GO:0009897">
    <property type="term" value="C:external side of plasma membrane"/>
    <property type="evidence" value="ECO:0007669"/>
    <property type="project" value="TreeGrafter"/>
</dbReference>
<name>A0A8D0E2S6_SALMN</name>
<proteinExistence type="predicted"/>
<dbReference type="InterPro" id="IPR052135">
    <property type="entry name" value="TNFRSF5"/>
</dbReference>
<dbReference type="Ensembl" id="ENSSMRT00000030166.1">
    <property type="protein sequence ID" value="ENSSMRP00000025793.1"/>
    <property type="gene ID" value="ENSSMRG00000019914.1"/>
</dbReference>
<keyword evidence="4" id="KW-1185">Reference proteome</keyword>
<dbReference type="AlphaFoldDB" id="A0A8D0E2S6"/>